<dbReference type="OrthoDB" id="2194542at2"/>
<sequence length="364" mass="41899">MIPKKVFYNLIFTGLLLIISTICFNSNLVIKTVDIKDEIEHILNIYFMERCSSFVTGNYQNLENQFDLSSKYGKWSFEHEKKRIDFINKWCSLREIKLVNAESKIKIFSIKENKNSIKVYLSDITKIGYIYLNQDEAPLNEFSYGTRHSMTLIYKNGNYYITTDWYNDPLDDTIQETGTPAQNIIESEASKYIWVKYDRKKAVEYADKYCGANFYIEDGYKYNKKYRNFADLGGDCANFASQVLSDKEAGGIKMGGGWLYRNGEASASWVNAGAFTYHMLYSGKAKLIAKGKYSKVINSIQYLSPGDIIAYQRKNDIVHVSIVTAIDSMGVPMVNSHTNDRYHVPWDLGWNSSDITFWLLKING</sequence>
<dbReference type="RefSeq" id="WP_078695601.1">
    <property type="nucleotide sequence ID" value="NZ_FUYH01000003.1"/>
</dbReference>
<evidence type="ECO:0000313" key="4">
    <source>
        <dbReference type="Proteomes" id="UP000190105"/>
    </source>
</evidence>
<dbReference type="InterPro" id="IPR024301">
    <property type="entry name" value="Amidase_6"/>
</dbReference>
<dbReference type="PANTHER" id="PTHR40032">
    <property type="entry name" value="EXPORTED PROTEIN-RELATED"/>
    <property type="match status" value="1"/>
</dbReference>
<proteinExistence type="predicted"/>
<keyword evidence="1" id="KW-0812">Transmembrane</keyword>
<dbReference type="EMBL" id="FUYH01000003">
    <property type="protein sequence ID" value="SKA79984.1"/>
    <property type="molecule type" value="Genomic_DNA"/>
</dbReference>
<accession>A0A1T4WRK6</accession>
<evidence type="ECO:0000313" key="3">
    <source>
        <dbReference type="EMBL" id="SKA79984.1"/>
    </source>
</evidence>
<name>A0A1T4WRK6_9CLOT</name>
<organism evidence="3 4">
    <name type="scientific">Caloramator quimbayensis</name>
    <dbReference type="NCBI Taxonomy" id="1147123"/>
    <lineage>
        <taxon>Bacteria</taxon>
        <taxon>Bacillati</taxon>
        <taxon>Bacillota</taxon>
        <taxon>Clostridia</taxon>
        <taxon>Eubacteriales</taxon>
        <taxon>Clostridiaceae</taxon>
        <taxon>Caloramator</taxon>
    </lineage>
</organism>
<keyword evidence="4" id="KW-1185">Reference proteome</keyword>
<gene>
    <name evidence="3" type="ORF">SAMN05443428_103147</name>
</gene>
<protein>
    <submittedName>
        <fullName evidence="3">Putative amidase domain-containing protein</fullName>
    </submittedName>
</protein>
<feature type="domain" description="Putative amidase" evidence="2">
    <location>
        <begin position="196"/>
        <end position="359"/>
    </location>
</feature>
<feature type="transmembrane region" description="Helical" evidence="1">
    <location>
        <begin position="6"/>
        <end position="30"/>
    </location>
</feature>
<dbReference type="AlphaFoldDB" id="A0A1T4WRK6"/>
<dbReference type="Gene3D" id="3.90.1720.10">
    <property type="entry name" value="endopeptidase domain like (from Nostoc punctiforme)"/>
    <property type="match status" value="1"/>
</dbReference>
<dbReference type="PANTHER" id="PTHR40032:SF1">
    <property type="entry name" value="EXPORTED PROTEIN"/>
    <property type="match status" value="1"/>
</dbReference>
<reference evidence="4" key="1">
    <citation type="submission" date="2017-02" db="EMBL/GenBank/DDBJ databases">
        <authorList>
            <person name="Varghese N."/>
            <person name="Submissions S."/>
        </authorList>
    </citation>
    <scope>NUCLEOTIDE SEQUENCE [LARGE SCALE GENOMIC DNA]</scope>
    <source>
        <strain evidence="4">USBA 833</strain>
    </source>
</reference>
<dbReference type="Proteomes" id="UP000190105">
    <property type="component" value="Unassembled WGS sequence"/>
</dbReference>
<dbReference type="STRING" id="1147123.SAMN05443428_103147"/>
<evidence type="ECO:0000256" key="1">
    <source>
        <dbReference type="SAM" id="Phobius"/>
    </source>
</evidence>
<evidence type="ECO:0000259" key="2">
    <source>
        <dbReference type="Pfam" id="PF12671"/>
    </source>
</evidence>
<keyword evidence="1" id="KW-1133">Transmembrane helix</keyword>
<keyword evidence="1" id="KW-0472">Membrane</keyword>
<dbReference type="Pfam" id="PF12671">
    <property type="entry name" value="Amidase_6"/>
    <property type="match status" value="1"/>
</dbReference>